<gene>
    <name evidence="1" type="ORF">D0C36_07135</name>
</gene>
<keyword evidence="2" id="KW-1185">Reference proteome</keyword>
<dbReference type="PROSITE" id="PS51257">
    <property type="entry name" value="PROKAR_LIPOPROTEIN"/>
    <property type="match status" value="1"/>
</dbReference>
<dbReference type="EMBL" id="QWDC01000001">
    <property type="protein sequence ID" value="RFZ95295.1"/>
    <property type="molecule type" value="Genomic_DNA"/>
</dbReference>
<accession>A0A372NYV9</accession>
<protein>
    <submittedName>
        <fullName evidence="1">Uncharacterized protein</fullName>
    </submittedName>
</protein>
<comment type="caution">
    <text evidence="1">The sequence shown here is derived from an EMBL/GenBank/DDBJ whole genome shotgun (WGS) entry which is preliminary data.</text>
</comment>
<evidence type="ECO:0000313" key="1">
    <source>
        <dbReference type="EMBL" id="RFZ95295.1"/>
    </source>
</evidence>
<dbReference type="Proteomes" id="UP000264217">
    <property type="component" value="Unassembled WGS sequence"/>
</dbReference>
<evidence type="ECO:0000313" key="2">
    <source>
        <dbReference type="Proteomes" id="UP000264217"/>
    </source>
</evidence>
<dbReference type="AlphaFoldDB" id="A0A372NYV9"/>
<sequence>MFFTRVNTVTKQPNNMKKFLTALLLTAISLGACKKNSNKGGCDTQMCTNEFVSVTMRFTNKDGSPVTISGVTVINMRTNKPVELPKYSPSIDYVAGTVLVADDGTKNQFSTGGDDIKITAKSDATGQVKSVMYKISGGCNCHVNKISGDLTVAFD</sequence>
<proteinExistence type="predicted"/>
<reference evidence="1 2" key="1">
    <citation type="submission" date="2018-08" db="EMBL/GenBank/DDBJ databases">
        <title>Mucilaginibacter sp. MYSH2.</title>
        <authorList>
            <person name="Seo T."/>
        </authorList>
    </citation>
    <scope>NUCLEOTIDE SEQUENCE [LARGE SCALE GENOMIC DNA]</scope>
    <source>
        <strain evidence="1 2">MYSH2</strain>
    </source>
</reference>
<organism evidence="1 2">
    <name type="scientific">Mucilaginibacter conchicola</name>
    <dbReference type="NCBI Taxonomy" id="2303333"/>
    <lineage>
        <taxon>Bacteria</taxon>
        <taxon>Pseudomonadati</taxon>
        <taxon>Bacteroidota</taxon>
        <taxon>Sphingobacteriia</taxon>
        <taxon>Sphingobacteriales</taxon>
        <taxon>Sphingobacteriaceae</taxon>
        <taxon>Mucilaginibacter</taxon>
    </lineage>
</organism>
<name>A0A372NYV9_9SPHI</name>